<evidence type="ECO:0000256" key="1">
    <source>
        <dbReference type="SAM" id="Phobius"/>
    </source>
</evidence>
<evidence type="ECO:0008006" key="3">
    <source>
        <dbReference type="Google" id="ProtNLM"/>
    </source>
</evidence>
<feature type="transmembrane region" description="Helical" evidence="1">
    <location>
        <begin position="149"/>
        <end position="167"/>
    </location>
</feature>
<keyword evidence="1" id="KW-0472">Membrane</keyword>
<proteinExistence type="predicted"/>
<keyword evidence="1" id="KW-1133">Transmembrane helix</keyword>
<name>A0A7C2YH00_9CREN</name>
<gene>
    <name evidence="2" type="ORF">ENO36_00975</name>
</gene>
<feature type="transmembrane region" description="Helical" evidence="1">
    <location>
        <begin position="61"/>
        <end position="80"/>
    </location>
</feature>
<comment type="caution">
    <text evidence="2">The sequence shown here is derived from an EMBL/GenBank/DDBJ whole genome shotgun (WGS) entry which is preliminary data.</text>
</comment>
<sequence>MRRRFSDLEHLRRLLASMGVDEIARRMFVTNSFDSLIATIGIVLGNYVIGTSSPHSYLGSALGGSITMGVFSSFFGVYITEKAERLRELREIEEQLLIEIKDSIYGEVVRLAPIYVALWSMVGSIVFTFLSLSPFFLSIYGAIELNEAIAVSVVISNSMIAVLGAYMGKISGEGIKKSVLKFISLSLSATFFLILISLLGI</sequence>
<evidence type="ECO:0000313" key="2">
    <source>
        <dbReference type="EMBL" id="HEU97417.1"/>
    </source>
</evidence>
<dbReference type="AlphaFoldDB" id="A0A7C2YH00"/>
<keyword evidence="1" id="KW-0812">Transmembrane</keyword>
<feature type="transmembrane region" description="Helical" evidence="1">
    <location>
        <begin position="28"/>
        <end position="49"/>
    </location>
</feature>
<dbReference type="EMBL" id="DSFE01000028">
    <property type="protein sequence ID" value="HEU97417.1"/>
    <property type="molecule type" value="Genomic_DNA"/>
</dbReference>
<protein>
    <recommendedName>
        <fullName evidence="3">VIT family protein</fullName>
    </recommendedName>
</protein>
<dbReference type="Proteomes" id="UP000885664">
    <property type="component" value="Unassembled WGS sequence"/>
</dbReference>
<feature type="transmembrane region" description="Helical" evidence="1">
    <location>
        <begin position="114"/>
        <end position="143"/>
    </location>
</feature>
<reference evidence="2" key="1">
    <citation type="journal article" date="2020" name="mSystems">
        <title>Genome- and Community-Level Interaction Insights into Carbon Utilization and Element Cycling Functions of Hydrothermarchaeota in Hydrothermal Sediment.</title>
        <authorList>
            <person name="Zhou Z."/>
            <person name="Liu Y."/>
            <person name="Xu W."/>
            <person name="Pan J."/>
            <person name="Luo Z.H."/>
            <person name="Li M."/>
        </authorList>
    </citation>
    <scope>NUCLEOTIDE SEQUENCE [LARGE SCALE GENOMIC DNA]</scope>
    <source>
        <strain evidence="2">SpSt-1259</strain>
    </source>
</reference>
<organism evidence="2">
    <name type="scientific">Fervidicoccus fontis</name>
    <dbReference type="NCBI Taxonomy" id="683846"/>
    <lineage>
        <taxon>Archaea</taxon>
        <taxon>Thermoproteota</taxon>
        <taxon>Thermoprotei</taxon>
        <taxon>Fervidicoccales</taxon>
        <taxon>Fervidicoccaceae</taxon>
        <taxon>Fervidicoccus</taxon>
    </lineage>
</organism>
<accession>A0A7C2YH00</accession>
<feature type="transmembrane region" description="Helical" evidence="1">
    <location>
        <begin position="179"/>
        <end position="199"/>
    </location>
</feature>